<accession>A0A916PGU8</accession>
<evidence type="ECO:0000313" key="1">
    <source>
        <dbReference type="EMBL" id="COY86368.1"/>
    </source>
</evidence>
<dbReference type="EMBL" id="CSBK01001580">
    <property type="protein sequence ID" value="COY86368.1"/>
    <property type="molecule type" value="Genomic_DNA"/>
</dbReference>
<gene>
    <name evidence="1" type="ORF">ERS007739_03156</name>
</gene>
<organism evidence="1 2">
    <name type="scientific">Mycobacterium tuberculosis</name>
    <dbReference type="NCBI Taxonomy" id="1773"/>
    <lineage>
        <taxon>Bacteria</taxon>
        <taxon>Bacillati</taxon>
        <taxon>Actinomycetota</taxon>
        <taxon>Actinomycetes</taxon>
        <taxon>Mycobacteriales</taxon>
        <taxon>Mycobacteriaceae</taxon>
        <taxon>Mycobacterium</taxon>
        <taxon>Mycobacterium tuberculosis complex</taxon>
    </lineage>
</organism>
<proteinExistence type="predicted"/>
<reference evidence="2" key="1">
    <citation type="submission" date="2015-03" db="EMBL/GenBank/DDBJ databases">
        <authorList>
            <consortium name="Pathogen Informatics"/>
        </authorList>
    </citation>
    <scope>NUCLEOTIDE SEQUENCE [LARGE SCALE GENOMIC DNA]</scope>
    <source>
        <strain evidence="2">N09902308</strain>
    </source>
</reference>
<protein>
    <submittedName>
        <fullName evidence="1">Uncharacterized protein</fullName>
    </submittedName>
</protein>
<comment type="caution">
    <text evidence="1">The sequence shown here is derived from an EMBL/GenBank/DDBJ whole genome shotgun (WGS) entry which is preliminary data.</text>
</comment>
<name>A0A916PGU8_MYCTX</name>
<evidence type="ECO:0000313" key="2">
    <source>
        <dbReference type="Proteomes" id="UP000039021"/>
    </source>
</evidence>
<dbReference type="Proteomes" id="UP000039021">
    <property type="component" value="Unassembled WGS sequence"/>
</dbReference>
<dbReference type="AlphaFoldDB" id="A0A916PGU8"/>
<sequence>MSRVNELVHASEPEYAFVTLILIWLKTTRMTASVNASQPGTKVRYICMNWCTGWLAIVDEPGMLAIR</sequence>